<comment type="caution">
    <text evidence="1">The sequence shown here is derived from an EMBL/GenBank/DDBJ whole genome shotgun (WGS) entry which is preliminary data.</text>
</comment>
<dbReference type="STRING" id="1839936.SBU_001579"/>
<evidence type="ECO:0000313" key="2">
    <source>
        <dbReference type="Proteomes" id="UP000185779"/>
    </source>
</evidence>
<sequence>MKIVNNSGLIILLALLLSFSGCIGEDGTTEINDHDYSELIELLDEADRIDYRELVAIMYDVQDDWNEGRGKIAPPPAGSEPGITATEVSPTSIQVIGEIDEGFLEFARSRGVETVMIAADQYQGGDGVVLIWDASHISDVEGLINGLLTEEERAQVKSGDRTFFIRDGTFIIAGRDAELTQRAVIENLFPVVWIKEGRSERAAHANLEVGYECREVGRDLLDAVTLRNRAKARYQDGNQAEALRLYEESLARREDVVALAGKAQILGSDGNLGLYVSKCPMCGSDVVSVLSIADKKVIWSRHKVG</sequence>
<accession>A0A1F2P2N3</accession>
<organism evidence="1 2">
    <name type="scientific">Candidatus Syntropharchaeum butanivorans</name>
    <dbReference type="NCBI Taxonomy" id="1839936"/>
    <lineage>
        <taxon>Archaea</taxon>
        <taxon>Methanobacteriati</taxon>
        <taxon>Methanobacteriota</taxon>
        <taxon>Stenosarchaea group</taxon>
        <taxon>Methanomicrobia</taxon>
        <taxon>Methanosarcinales</taxon>
        <taxon>ANME-2 cluster</taxon>
        <taxon>Candidatus Syntropharchaeum</taxon>
    </lineage>
</organism>
<dbReference type="EMBL" id="LYOR01000012">
    <property type="protein sequence ID" value="OFV65497.1"/>
    <property type="molecule type" value="Genomic_DNA"/>
</dbReference>
<gene>
    <name evidence="1" type="ORF">SBU_001579</name>
</gene>
<protein>
    <submittedName>
        <fullName evidence="1">Secreted protein</fullName>
    </submittedName>
</protein>
<evidence type="ECO:0000313" key="1">
    <source>
        <dbReference type="EMBL" id="OFV65497.1"/>
    </source>
</evidence>
<proteinExistence type="predicted"/>
<dbReference type="PROSITE" id="PS51257">
    <property type="entry name" value="PROKAR_LIPOPROTEIN"/>
    <property type="match status" value="1"/>
</dbReference>
<name>A0A1F2P2N3_9EURY</name>
<reference evidence="1" key="1">
    <citation type="submission" date="2016-05" db="EMBL/GenBank/DDBJ databases">
        <title>Microbial consortia oxidize butane by reversing methanogenesis.</title>
        <authorList>
            <person name="Laso-Perez R."/>
            <person name="Richter M."/>
            <person name="Wegener G."/>
            <person name="Musat F."/>
        </authorList>
    </citation>
    <scope>NUCLEOTIDE SEQUENCE [LARGE SCALE GENOMIC DNA]</scope>
    <source>
        <strain evidence="1">BOX1</strain>
    </source>
</reference>
<dbReference type="Proteomes" id="UP000185779">
    <property type="component" value="Unassembled WGS sequence"/>
</dbReference>
<keyword evidence="2" id="KW-1185">Reference proteome</keyword>
<dbReference type="AlphaFoldDB" id="A0A1F2P2N3"/>